<evidence type="ECO:0008006" key="3">
    <source>
        <dbReference type="Google" id="ProtNLM"/>
    </source>
</evidence>
<gene>
    <name evidence="1" type="ORF">MSAN_01517200</name>
</gene>
<sequence length="421" mass="48047">MRFGVIGRQTQRASVRRVYTAKLEGHQSGHMTVALYEGDGAEEAWNEHLTKYEAVRHPNIIQLLGLVKTRRLRGMVFHDELIPYHQFFDRFEHSPILSAYITGYCITEFKEATDYIEDVFRESSIDDDNLQIWIQPSTGELCLDLVPGGPETTARFSRWWNTDVPRLENVSLDAPDSVDMIISSFSEDQYHELCSKHPIARFQYLQLSTQHPVGLGVFRLDSQYETCMRITEPLQILPEAKPRWDHYGAQGELLPNSYDSREISTLKLQLRLSFWSYQIPNAWLAQANHIFAELEELAHVKDYGASLTSSMLELTSAISHKAIYLFVLPRISALASNRMHIYTNGQSVQRIGPSTSLVPLASAQRTPESSDFLQFTSRLGCLGGRGVKAFMKGCDDFTKARGFIRIVGRLQGSWFPRCLRF</sequence>
<dbReference type="Proteomes" id="UP000623467">
    <property type="component" value="Unassembled WGS sequence"/>
</dbReference>
<comment type="caution">
    <text evidence="1">The sequence shown here is derived from an EMBL/GenBank/DDBJ whole genome shotgun (WGS) entry which is preliminary data.</text>
</comment>
<reference evidence="1" key="1">
    <citation type="submission" date="2020-05" db="EMBL/GenBank/DDBJ databases">
        <title>Mycena genomes resolve the evolution of fungal bioluminescence.</title>
        <authorList>
            <person name="Tsai I.J."/>
        </authorList>
    </citation>
    <scope>NUCLEOTIDE SEQUENCE</scope>
    <source>
        <strain evidence="1">160909Yilan</strain>
    </source>
</reference>
<evidence type="ECO:0000313" key="1">
    <source>
        <dbReference type="EMBL" id="KAF7353292.1"/>
    </source>
</evidence>
<dbReference type="EMBL" id="JACAZH010000012">
    <property type="protein sequence ID" value="KAF7353292.1"/>
    <property type="molecule type" value="Genomic_DNA"/>
</dbReference>
<organism evidence="1 2">
    <name type="scientific">Mycena sanguinolenta</name>
    <dbReference type="NCBI Taxonomy" id="230812"/>
    <lineage>
        <taxon>Eukaryota</taxon>
        <taxon>Fungi</taxon>
        <taxon>Dikarya</taxon>
        <taxon>Basidiomycota</taxon>
        <taxon>Agaricomycotina</taxon>
        <taxon>Agaricomycetes</taxon>
        <taxon>Agaricomycetidae</taxon>
        <taxon>Agaricales</taxon>
        <taxon>Marasmiineae</taxon>
        <taxon>Mycenaceae</taxon>
        <taxon>Mycena</taxon>
    </lineage>
</organism>
<dbReference type="AlphaFoldDB" id="A0A8H7CYX5"/>
<proteinExistence type="predicted"/>
<name>A0A8H7CYX5_9AGAR</name>
<accession>A0A8H7CYX5</accession>
<evidence type="ECO:0000313" key="2">
    <source>
        <dbReference type="Proteomes" id="UP000623467"/>
    </source>
</evidence>
<protein>
    <recommendedName>
        <fullName evidence="3">Protein kinase domain-containing protein</fullName>
    </recommendedName>
</protein>
<keyword evidence="2" id="KW-1185">Reference proteome</keyword>